<name>A0A1H9XN30_9PSEU</name>
<evidence type="ECO:0000313" key="3">
    <source>
        <dbReference type="Proteomes" id="UP000199051"/>
    </source>
</evidence>
<feature type="transmembrane region" description="Helical" evidence="1">
    <location>
        <begin position="235"/>
        <end position="261"/>
    </location>
</feature>
<evidence type="ECO:0000256" key="1">
    <source>
        <dbReference type="SAM" id="Phobius"/>
    </source>
</evidence>
<keyword evidence="1" id="KW-0472">Membrane</keyword>
<dbReference type="STRING" id="155974.SAMN04487818_11720"/>
<dbReference type="AlphaFoldDB" id="A0A1H9XN30"/>
<evidence type="ECO:0000313" key="2">
    <source>
        <dbReference type="EMBL" id="SES47247.1"/>
    </source>
</evidence>
<reference evidence="3" key="1">
    <citation type="submission" date="2016-10" db="EMBL/GenBank/DDBJ databases">
        <authorList>
            <person name="Varghese N."/>
            <person name="Submissions S."/>
        </authorList>
    </citation>
    <scope>NUCLEOTIDE SEQUENCE [LARGE SCALE GENOMIC DNA]</scope>
    <source>
        <strain evidence="3">DSM 44260</strain>
    </source>
</reference>
<dbReference type="Proteomes" id="UP000199051">
    <property type="component" value="Unassembled WGS sequence"/>
</dbReference>
<feature type="transmembrane region" description="Helical" evidence="1">
    <location>
        <begin position="205"/>
        <end position="223"/>
    </location>
</feature>
<gene>
    <name evidence="2" type="ORF">SAMN04487818_11720</name>
</gene>
<dbReference type="RefSeq" id="WP_143073724.1">
    <property type="nucleotide sequence ID" value="NZ_FOGI01000017.1"/>
</dbReference>
<protein>
    <recommendedName>
        <fullName evidence="4">Four helix bundle sensory module for signal transduction</fullName>
    </recommendedName>
</protein>
<proteinExistence type="predicted"/>
<organism evidence="2 3">
    <name type="scientific">Actinokineospora terrae</name>
    <dbReference type="NCBI Taxonomy" id="155974"/>
    <lineage>
        <taxon>Bacteria</taxon>
        <taxon>Bacillati</taxon>
        <taxon>Actinomycetota</taxon>
        <taxon>Actinomycetes</taxon>
        <taxon>Pseudonocardiales</taxon>
        <taxon>Pseudonocardiaceae</taxon>
        <taxon>Actinokineospora</taxon>
    </lineage>
</organism>
<keyword evidence="1" id="KW-1133">Transmembrane helix</keyword>
<dbReference type="EMBL" id="FOGI01000017">
    <property type="protein sequence ID" value="SES47247.1"/>
    <property type="molecule type" value="Genomic_DNA"/>
</dbReference>
<keyword evidence="3" id="KW-1185">Reference proteome</keyword>
<feature type="transmembrane region" description="Helical" evidence="1">
    <location>
        <begin position="413"/>
        <end position="431"/>
    </location>
</feature>
<keyword evidence="1" id="KW-0812">Transmembrane</keyword>
<accession>A0A1H9XN30</accession>
<evidence type="ECO:0008006" key="4">
    <source>
        <dbReference type="Google" id="ProtNLM"/>
    </source>
</evidence>
<sequence length="438" mass="45890">MALRAAVAAHFRRTEGKLTLAVAAVLVAAAVAGLVGALSIGQRADLLADLADRRGAVNAAAGEAYRALADADATSFSVVLVSGEKVAAQQRAFRDDVVAAAAALDYATKAVPEVTPTARINELTSQARRAYLSTGTLTTSERLAVLSSLLPVYTGLVEAGWVYSSRVDPVGTSYLNEASLLVRETMLDLAKDLRDANPPEGVDSFPWFAVAVGLAVVLLLVGIQRYLARRTRRRFNIGMLVATALTLVAFGWLTAASLVAATNAAASARLSATRLVPLTEIRAEARNLDGAQARALIFPLIGDLDDLTARTDRLQDKLAAVRSTPTDAAALEITPLDVAGLHALDGAVVEVEQWRGEIKRDFSATRPQYADVAAAITADEELKDELDGVIATAGREVDQSIVDARAALAGTDVGVAVLMAAAGAAALAGLWPRIAEYR</sequence>